<evidence type="ECO:0000256" key="1">
    <source>
        <dbReference type="ARBA" id="ARBA00004370"/>
    </source>
</evidence>
<name>A0A9F7TP27_ICTPU</name>
<evidence type="ECO:0000256" key="4">
    <source>
        <dbReference type="SAM" id="MobiDB-lite"/>
    </source>
</evidence>
<dbReference type="RefSeq" id="XP_053542433.1">
    <property type="nucleotide sequence ID" value="XM_053686458.1"/>
</dbReference>
<dbReference type="OrthoDB" id="8442846at2759"/>
<feature type="transmembrane region" description="Helical" evidence="5">
    <location>
        <begin position="259"/>
        <end position="281"/>
    </location>
</feature>
<evidence type="ECO:0000256" key="3">
    <source>
        <dbReference type="ARBA" id="ARBA00023136"/>
    </source>
</evidence>
<evidence type="ECO:0000256" key="6">
    <source>
        <dbReference type="SAM" id="SignalP"/>
    </source>
</evidence>
<keyword evidence="5" id="KW-1133">Transmembrane helix</keyword>
<dbReference type="InterPro" id="IPR013783">
    <property type="entry name" value="Ig-like_fold"/>
</dbReference>
<reference evidence="7" key="1">
    <citation type="journal article" date="2016" name="Nat. Commun.">
        <title>The channel catfish genome sequence provides insights into the evolution of scale formation in teleosts.</title>
        <authorList>
            <person name="Liu Z."/>
            <person name="Liu S."/>
            <person name="Yao J."/>
            <person name="Bao L."/>
            <person name="Zhang J."/>
            <person name="Li Y."/>
            <person name="Jiang C."/>
            <person name="Sun L."/>
            <person name="Wang R."/>
            <person name="Zhang Y."/>
            <person name="Zhou T."/>
            <person name="Zeng Q."/>
            <person name="Fu Q."/>
            <person name="Gao S."/>
            <person name="Li N."/>
            <person name="Koren S."/>
            <person name="Jiang Y."/>
            <person name="Zimin A."/>
            <person name="Xu P."/>
            <person name="Phillippy A.M."/>
            <person name="Geng X."/>
            <person name="Song L."/>
            <person name="Sun F."/>
            <person name="Li C."/>
            <person name="Wang X."/>
            <person name="Chen A."/>
            <person name="Jin Y."/>
            <person name="Yuan Z."/>
            <person name="Yang Y."/>
            <person name="Tan S."/>
            <person name="Peatman E."/>
            <person name="Lu J."/>
            <person name="Qin Z."/>
            <person name="Dunham R."/>
            <person name="Li Z."/>
            <person name="Sonstegard T."/>
            <person name="Feng J."/>
            <person name="Danzmann R.G."/>
            <person name="Schroeder S."/>
            <person name="Scheffler B."/>
            <person name="Duke M.V."/>
            <person name="Ballard L."/>
            <person name="Kucuktas H."/>
            <person name="Kaltenboeck L."/>
            <person name="Liu H."/>
            <person name="Armbruster J."/>
            <person name="Xie Y."/>
            <person name="Kirby M.L."/>
            <person name="Tian Y."/>
            <person name="Flanagan M.E."/>
            <person name="Mu W."/>
            <person name="Waldbieser G.C."/>
        </authorList>
    </citation>
    <scope>NUCLEOTIDE SEQUENCE [LARGE SCALE GENOMIC DNA]</scope>
    <source>
        <strain evidence="7">SDA103</strain>
    </source>
</reference>
<protein>
    <submittedName>
        <fullName evidence="8">Uncharacterized protein LOC108261792</fullName>
    </submittedName>
</protein>
<proteinExistence type="predicted"/>
<sequence length="323" mass="35812">MKILLIFILCLLSGPVDCSDVTGYSGGSVTMISNINWYTSNSKYICKVKANDCIDIIRAETKRHQTQEGRFFLYSNTDNLFLVLIRKLKPQDAGTYRFGLENQSNATVNLKVVNDSCCAGTKLKTAFVGQNITTTCSYPGEYESNIKYVLKLDDDMFVQHVGDTDKKFQNGRFSISDDKSAKVLRVNLSDVREADGVFYLFGVWNKNGSVGYYSFFTEIQLHVTGLSTSIQPTTTTGTDMTTSAALTETPSAVCFSSSAIIIGVCVCVALLLIGGFALMIYKLRHKRTQDYTPSSKSKDNKPVTSDHNTDSAHLYENFRMSSI</sequence>
<dbReference type="PANTHER" id="PTHR11860:SF87">
    <property type="entry name" value="CMRF35-LIKE MOLECULE 8"/>
    <property type="match status" value="1"/>
</dbReference>
<keyword evidence="7" id="KW-1185">Reference proteome</keyword>
<dbReference type="Gene3D" id="2.60.40.10">
    <property type="entry name" value="Immunoglobulins"/>
    <property type="match status" value="2"/>
</dbReference>
<dbReference type="GO" id="GO:0005886">
    <property type="term" value="C:plasma membrane"/>
    <property type="evidence" value="ECO:0007669"/>
    <property type="project" value="TreeGrafter"/>
</dbReference>
<dbReference type="GO" id="GO:0004888">
    <property type="term" value="F:transmembrane signaling receptor activity"/>
    <property type="evidence" value="ECO:0007669"/>
    <property type="project" value="TreeGrafter"/>
</dbReference>
<dbReference type="InterPro" id="IPR050671">
    <property type="entry name" value="CD300_family_receptors"/>
</dbReference>
<dbReference type="PANTHER" id="PTHR11860">
    <property type="entry name" value="POLYMERIC-IMMUNOGLOBULIN RECEPTOR"/>
    <property type="match status" value="1"/>
</dbReference>
<feature type="region of interest" description="Disordered" evidence="4">
    <location>
        <begin position="290"/>
        <end position="309"/>
    </location>
</feature>
<keyword evidence="6" id="KW-0732">Signal</keyword>
<feature type="signal peptide" evidence="6">
    <location>
        <begin position="1"/>
        <end position="18"/>
    </location>
</feature>
<dbReference type="Proteomes" id="UP000221080">
    <property type="component" value="Chromosome 15"/>
</dbReference>
<gene>
    <name evidence="8" type="primary">LOC108261792</name>
</gene>
<reference evidence="8" key="2">
    <citation type="submission" date="2025-08" db="UniProtKB">
        <authorList>
            <consortium name="RefSeq"/>
        </authorList>
    </citation>
    <scope>IDENTIFICATION</scope>
    <source>
        <tissue evidence="8">Blood</tissue>
    </source>
</reference>
<accession>A0A9F7TP27</accession>
<comment type="subcellular location">
    <subcellularLocation>
        <location evidence="1">Membrane</location>
    </subcellularLocation>
</comment>
<feature type="chain" id="PRO_5039933204" evidence="6">
    <location>
        <begin position="19"/>
        <end position="323"/>
    </location>
</feature>
<keyword evidence="3 5" id="KW-0472">Membrane</keyword>
<evidence type="ECO:0000313" key="8">
    <source>
        <dbReference type="RefSeq" id="XP_053542433.1"/>
    </source>
</evidence>
<dbReference type="GeneID" id="108261792"/>
<evidence type="ECO:0000313" key="7">
    <source>
        <dbReference type="Proteomes" id="UP000221080"/>
    </source>
</evidence>
<evidence type="ECO:0000256" key="5">
    <source>
        <dbReference type="SAM" id="Phobius"/>
    </source>
</evidence>
<dbReference type="KEGG" id="ipu:108261792"/>
<dbReference type="InterPro" id="IPR036179">
    <property type="entry name" value="Ig-like_dom_sf"/>
</dbReference>
<dbReference type="SUPFAM" id="SSF48726">
    <property type="entry name" value="Immunoglobulin"/>
    <property type="match status" value="2"/>
</dbReference>
<evidence type="ECO:0000256" key="2">
    <source>
        <dbReference type="ARBA" id="ARBA00022692"/>
    </source>
</evidence>
<keyword evidence="2 5" id="KW-0812">Transmembrane</keyword>
<dbReference type="AlphaFoldDB" id="A0A9F7TP27"/>
<organism evidence="7 8">
    <name type="scientific">Ictalurus punctatus</name>
    <name type="common">Channel catfish</name>
    <name type="synonym">Silurus punctatus</name>
    <dbReference type="NCBI Taxonomy" id="7998"/>
    <lineage>
        <taxon>Eukaryota</taxon>
        <taxon>Metazoa</taxon>
        <taxon>Chordata</taxon>
        <taxon>Craniata</taxon>
        <taxon>Vertebrata</taxon>
        <taxon>Euteleostomi</taxon>
        <taxon>Actinopterygii</taxon>
        <taxon>Neopterygii</taxon>
        <taxon>Teleostei</taxon>
        <taxon>Ostariophysi</taxon>
        <taxon>Siluriformes</taxon>
        <taxon>Ictaluridae</taxon>
        <taxon>Ictalurus</taxon>
    </lineage>
</organism>